<dbReference type="RefSeq" id="WP_104095112.1">
    <property type="nucleotide sequence ID" value="NZ_JACHBP010000001.1"/>
</dbReference>
<dbReference type="InterPro" id="IPR018561">
    <property type="entry name" value="AosR"/>
</dbReference>
<evidence type="ECO:0000313" key="2">
    <source>
        <dbReference type="Proteomes" id="UP000298488"/>
    </source>
</evidence>
<dbReference type="EMBL" id="SOFI01000003">
    <property type="protein sequence ID" value="TFB79232.1"/>
    <property type="molecule type" value="Genomic_DNA"/>
</dbReference>
<sequence>MKPFERAGDGGVSAGIERDEALLLQNLASQLTALLREGDGMDPAIVRLLPDAYPEDPAASAEFRRFTAGGLVERKIANADTLMVTLSDSIETGVLRLDPQQAGAWLRSLTDIRLTLASRLGIESDDQAPSSDAILQDLYDWLGFLQNSLVEAVDVSNG</sequence>
<proteinExistence type="predicted"/>
<reference evidence="1 2" key="1">
    <citation type="submission" date="2019-03" db="EMBL/GenBank/DDBJ databases">
        <title>Genomics of glacier-inhabiting Cryobacterium strains.</title>
        <authorList>
            <person name="Liu Q."/>
            <person name="Xin Y.-H."/>
        </authorList>
    </citation>
    <scope>NUCLEOTIDE SEQUENCE [LARGE SCALE GENOMIC DNA]</scope>
    <source>
        <strain evidence="1 2">CGMCC 1.10440</strain>
    </source>
</reference>
<dbReference type="AlphaFoldDB" id="A0A4R8VB19"/>
<accession>A0A4R8VB19</accession>
<comment type="caution">
    <text evidence="1">The sequence shown here is derived from an EMBL/GenBank/DDBJ whole genome shotgun (WGS) entry which is preliminary data.</text>
</comment>
<protein>
    <submittedName>
        <fullName evidence="1">DUF2017 domain-containing protein</fullName>
    </submittedName>
</protein>
<evidence type="ECO:0000313" key="1">
    <source>
        <dbReference type="EMBL" id="TFB79232.1"/>
    </source>
</evidence>
<keyword evidence="2" id="KW-1185">Reference proteome</keyword>
<dbReference type="OrthoDB" id="3268479at2"/>
<organism evidence="1 2">
    <name type="scientific">Terrimesophilobacter mesophilus</name>
    <dbReference type="NCBI Taxonomy" id="433647"/>
    <lineage>
        <taxon>Bacteria</taxon>
        <taxon>Bacillati</taxon>
        <taxon>Actinomycetota</taxon>
        <taxon>Actinomycetes</taxon>
        <taxon>Micrococcales</taxon>
        <taxon>Microbacteriaceae</taxon>
        <taxon>Terrimesophilobacter</taxon>
    </lineage>
</organism>
<dbReference type="Pfam" id="PF09438">
    <property type="entry name" value="DUF2017"/>
    <property type="match status" value="1"/>
</dbReference>
<gene>
    <name evidence="1" type="ORF">E3N84_03685</name>
</gene>
<name>A0A4R8VB19_9MICO</name>
<dbReference type="Proteomes" id="UP000298488">
    <property type="component" value="Unassembled WGS sequence"/>
</dbReference>